<dbReference type="InterPro" id="IPR017441">
    <property type="entry name" value="Protein_kinase_ATP_BS"/>
</dbReference>
<dbReference type="OrthoDB" id="1924358at2759"/>
<keyword evidence="2" id="KW-0808">Transferase</keyword>
<dbReference type="FunFam" id="3.30.200.20:FF:000039">
    <property type="entry name" value="receptor-like protein kinase FERONIA"/>
    <property type="match status" value="1"/>
</dbReference>
<dbReference type="SUPFAM" id="SSF56112">
    <property type="entry name" value="Protein kinase-like (PK-like)"/>
    <property type="match status" value="1"/>
</dbReference>
<evidence type="ECO:0000256" key="3">
    <source>
        <dbReference type="ARBA" id="ARBA00022741"/>
    </source>
</evidence>
<evidence type="ECO:0000256" key="6">
    <source>
        <dbReference type="PROSITE-ProRule" id="PRU10141"/>
    </source>
</evidence>
<dbReference type="GO" id="GO:0005524">
    <property type="term" value="F:ATP binding"/>
    <property type="evidence" value="ECO:0007669"/>
    <property type="project" value="UniProtKB-UniRule"/>
</dbReference>
<feature type="binding site" evidence="6">
    <location>
        <position position="87"/>
    </location>
    <ligand>
        <name>ATP</name>
        <dbReference type="ChEBI" id="CHEBI:30616"/>
    </ligand>
</feature>
<keyword evidence="4" id="KW-0418">Kinase</keyword>
<sequence length="132" mass="14660">MLPTLHQLLSALSCYAFAEKARRAVEAVLPHGCRFLLMEATHTLLYFTFSEILEMTSNFDEGRVVGVGGFGKVYKGVLEDGTSVAVKRGNPTSEQGVTEFQTEIELLSKLRHRHLVSLIGFCEDHSEMILVS</sequence>
<evidence type="ECO:0000313" key="8">
    <source>
        <dbReference type="EMBL" id="KAI5075664.1"/>
    </source>
</evidence>
<evidence type="ECO:0000256" key="5">
    <source>
        <dbReference type="ARBA" id="ARBA00022840"/>
    </source>
</evidence>
<evidence type="ECO:0000259" key="7">
    <source>
        <dbReference type="PROSITE" id="PS50011"/>
    </source>
</evidence>
<dbReference type="AlphaFoldDB" id="A0A9D4UX63"/>
<evidence type="ECO:0000313" key="9">
    <source>
        <dbReference type="Proteomes" id="UP000886520"/>
    </source>
</evidence>
<keyword evidence="5 6" id="KW-0067">ATP-binding</keyword>
<dbReference type="Gene3D" id="3.30.200.20">
    <property type="entry name" value="Phosphorylase Kinase, domain 1"/>
    <property type="match status" value="1"/>
</dbReference>
<keyword evidence="9" id="KW-1185">Reference proteome</keyword>
<dbReference type="PROSITE" id="PS00107">
    <property type="entry name" value="PROTEIN_KINASE_ATP"/>
    <property type="match status" value="1"/>
</dbReference>
<dbReference type="GO" id="GO:0004674">
    <property type="term" value="F:protein serine/threonine kinase activity"/>
    <property type="evidence" value="ECO:0007669"/>
    <property type="project" value="UniProtKB-KW"/>
</dbReference>
<gene>
    <name evidence="8" type="ORF">GOP47_0009740</name>
</gene>
<keyword evidence="1" id="KW-0723">Serine/threonine-protein kinase</keyword>
<dbReference type="Proteomes" id="UP000886520">
    <property type="component" value="Chromosome 9"/>
</dbReference>
<dbReference type="PANTHER" id="PTHR27006:SF616">
    <property type="entry name" value="CYSTEINE-RICH RECEPTOR-LIKE PROTEIN KINASE 10"/>
    <property type="match status" value="1"/>
</dbReference>
<evidence type="ECO:0000256" key="2">
    <source>
        <dbReference type="ARBA" id="ARBA00022679"/>
    </source>
</evidence>
<dbReference type="EMBL" id="JABFUD020000009">
    <property type="protein sequence ID" value="KAI5075664.1"/>
    <property type="molecule type" value="Genomic_DNA"/>
</dbReference>
<accession>A0A9D4UX63</accession>
<dbReference type="PROSITE" id="PS50011">
    <property type="entry name" value="PROTEIN_KINASE_DOM"/>
    <property type="match status" value="1"/>
</dbReference>
<keyword evidence="3 6" id="KW-0547">Nucleotide-binding</keyword>
<dbReference type="InterPro" id="IPR000719">
    <property type="entry name" value="Prot_kinase_dom"/>
</dbReference>
<evidence type="ECO:0000256" key="1">
    <source>
        <dbReference type="ARBA" id="ARBA00022527"/>
    </source>
</evidence>
<name>A0A9D4UX63_ADICA</name>
<dbReference type="PANTHER" id="PTHR27006">
    <property type="entry name" value="PROMASTIGOTE SURFACE ANTIGEN PROTEIN PSA"/>
    <property type="match status" value="1"/>
</dbReference>
<reference evidence="8" key="1">
    <citation type="submission" date="2021-01" db="EMBL/GenBank/DDBJ databases">
        <title>Adiantum capillus-veneris genome.</title>
        <authorList>
            <person name="Fang Y."/>
            <person name="Liao Q."/>
        </authorList>
    </citation>
    <scope>NUCLEOTIDE SEQUENCE</scope>
    <source>
        <strain evidence="8">H3</strain>
        <tissue evidence="8">Leaf</tissue>
    </source>
</reference>
<organism evidence="8 9">
    <name type="scientific">Adiantum capillus-veneris</name>
    <name type="common">Maidenhair fern</name>
    <dbReference type="NCBI Taxonomy" id="13818"/>
    <lineage>
        <taxon>Eukaryota</taxon>
        <taxon>Viridiplantae</taxon>
        <taxon>Streptophyta</taxon>
        <taxon>Embryophyta</taxon>
        <taxon>Tracheophyta</taxon>
        <taxon>Polypodiopsida</taxon>
        <taxon>Polypodiidae</taxon>
        <taxon>Polypodiales</taxon>
        <taxon>Pteridineae</taxon>
        <taxon>Pteridaceae</taxon>
        <taxon>Vittarioideae</taxon>
        <taxon>Adiantum</taxon>
    </lineage>
</organism>
<dbReference type="Pfam" id="PF07714">
    <property type="entry name" value="PK_Tyr_Ser-Thr"/>
    <property type="match status" value="1"/>
</dbReference>
<feature type="domain" description="Protein kinase" evidence="7">
    <location>
        <begin position="59"/>
        <end position="132"/>
    </location>
</feature>
<dbReference type="InterPro" id="IPR011009">
    <property type="entry name" value="Kinase-like_dom_sf"/>
</dbReference>
<evidence type="ECO:0000256" key="4">
    <source>
        <dbReference type="ARBA" id="ARBA00022777"/>
    </source>
</evidence>
<dbReference type="InterPro" id="IPR001245">
    <property type="entry name" value="Ser-Thr/Tyr_kinase_cat_dom"/>
</dbReference>
<protein>
    <recommendedName>
        <fullName evidence="7">Protein kinase domain-containing protein</fullName>
    </recommendedName>
</protein>
<proteinExistence type="predicted"/>
<comment type="caution">
    <text evidence="8">The sequence shown here is derived from an EMBL/GenBank/DDBJ whole genome shotgun (WGS) entry which is preliminary data.</text>
</comment>